<evidence type="ECO:0000313" key="3">
    <source>
        <dbReference type="Proteomes" id="UP000238217"/>
    </source>
</evidence>
<dbReference type="EMBL" id="PVTY01000010">
    <property type="protein sequence ID" value="PRZ14976.1"/>
    <property type="molecule type" value="Genomic_DNA"/>
</dbReference>
<organism evidence="2 3">
    <name type="scientific">Nesterenkonia sandarakina</name>
    <dbReference type="NCBI Taxonomy" id="272918"/>
    <lineage>
        <taxon>Bacteria</taxon>
        <taxon>Bacillati</taxon>
        <taxon>Actinomycetota</taxon>
        <taxon>Actinomycetes</taxon>
        <taxon>Micrococcales</taxon>
        <taxon>Micrococcaceae</taxon>
        <taxon>Nesterenkonia</taxon>
    </lineage>
</organism>
<dbReference type="InterPro" id="IPR019933">
    <property type="entry name" value="DivIVA_domain"/>
</dbReference>
<dbReference type="RefSeq" id="WP_219886483.1">
    <property type="nucleotide sequence ID" value="NZ_PVTY01000010.1"/>
</dbReference>
<evidence type="ECO:0000313" key="2">
    <source>
        <dbReference type="EMBL" id="PRZ14976.1"/>
    </source>
</evidence>
<name>A0A2T0YIL1_9MICC</name>
<sequence length="149" mass="16574">MLWLYLIAVVLLGTAVAALLGRWEGAAVPQEESDMRESEVDDLLRRRADQPIRAADLQEVRLDSAVRGYRMDQVDRLLDALAAQLETPPHDRPQEIESAAMPSIDPPEDRFLTFAEPDLDPAHPASDGPDQDLSPPGQDHSRLGYPRVE</sequence>
<comment type="caution">
    <text evidence="2">The sequence shown here is derived from an EMBL/GenBank/DDBJ whole genome shotgun (WGS) entry which is preliminary data.</text>
</comment>
<proteinExistence type="predicted"/>
<dbReference type="NCBIfam" id="TIGR03544">
    <property type="entry name" value="DivI1A_domain"/>
    <property type="match status" value="1"/>
</dbReference>
<dbReference type="AlphaFoldDB" id="A0A2T0YIL1"/>
<accession>A0A2T0YIL1</accession>
<dbReference type="Gene3D" id="6.10.250.660">
    <property type="match status" value="1"/>
</dbReference>
<protein>
    <submittedName>
        <fullName evidence="2">DivIVA domain-containing protein</fullName>
    </submittedName>
</protein>
<gene>
    <name evidence="2" type="ORF">BCL67_11075</name>
</gene>
<evidence type="ECO:0000256" key="1">
    <source>
        <dbReference type="SAM" id="MobiDB-lite"/>
    </source>
</evidence>
<feature type="region of interest" description="Disordered" evidence="1">
    <location>
        <begin position="85"/>
        <end position="149"/>
    </location>
</feature>
<dbReference type="Proteomes" id="UP000238217">
    <property type="component" value="Unassembled WGS sequence"/>
</dbReference>
<reference evidence="2 3" key="1">
    <citation type="submission" date="2018-03" db="EMBL/GenBank/DDBJ databases">
        <title>Comparative analysis of microorganisms from saline springs in Andes Mountain Range, Colombia.</title>
        <authorList>
            <person name="Rubin E."/>
        </authorList>
    </citation>
    <scope>NUCLEOTIDE SEQUENCE [LARGE SCALE GENOMIC DNA]</scope>
    <source>
        <strain evidence="2 3">CG 35</strain>
    </source>
</reference>
<keyword evidence="3" id="KW-1185">Reference proteome</keyword>